<evidence type="ECO:0000313" key="2">
    <source>
        <dbReference type="EMBL" id="KAK9817733.1"/>
    </source>
</evidence>
<gene>
    <name evidence="2" type="ORF">WJX72_001374</name>
</gene>
<reference evidence="2 3" key="1">
    <citation type="journal article" date="2024" name="Nat. Commun.">
        <title>Phylogenomics reveals the evolutionary origins of lichenization in chlorophyte algae.</title>
        <authorList>
            <person name="Puginier C."/>
            <person name="Libourel C."/>
            <person name="Otte J."/>
            <person name="Skaloud P."/>
            <person name="Haon M."/>
            <person name="Grisel S."/>
            <person name="Petersen M."/>
            <person name="Berrin J.G."/>
            <person name="Delaux P.M."/>
            <person name="Dal Grande F."/>
            <person name="Keller J."/>
        </authorList>
    </citation>
    <scope>NUCLEOTIDE SEQUENCE [LARGE SCALE GENOMIC DNA]</scope>
    <source>
        <strain evidence="2 3">SAG 2043</strain>
    </source>
</reference>
<evidence type="ECO:0000313" key="3">
    <source>
        <dbReference type="Proteomes" id="UP001489004"/>
    </source>
</evidence>
<accession>A0AAW1QA68</accession>
<feature type="compositionally biased region" description="Low complexity" evidence="1">
    <location>
        <begin position="488"/>
        <end position="518"/>
    </location>
</feature>
<dbReference type="Proteomes" id="UP001489004">
    <property type="component" value="Unassembled WGS sequence"/>
</dbReference>
<proteinExistence type="predicted"/>
<organism evidence="2 3">
    <name type="scientific">[Myrmecia] bisecta</name>
    <dbReference type="NCBI Taxonomy" id="41462"/>
    <lineage>
        <taxon>Eukaryota</taxon>
        <taxon>Viridiplantae</taxon>
        <taxon>Chlorophyta</taxon>
        <taxon>core chlorophytes</taxon>
        <taxon>Trebouxiophyceae</taxon>
        <taxon>Trebouxiales</taxon>
        <taxon>Trebouxiaceae</taxon>
        <taxon>Myrmecia</taxon>
    </lineage>
</organism>
<feature type="region of interest" description="Disordered" evidence="1">
    <location>
        <begin position="373"/>
        <end position="431"/>
    </location>
</feature>
<feature type="compositionally biased region" description="Basic and acidic residues" evidence="1">
    <location>
        <begin position="293"/>
        <end position="304"/>
    </location>
</feature>
<evidence type="ECO:0000256" key="1">
    <source>
        <dbReference type="SAM" id="MobiDB-lite"/>
    </source>
</evidence>
<dbReference type="AlphaFoldDB" id="A0AAW1QA68"/>
<protein>
    <submittedName>
        <fullName evidence="2">Uncharacterized protein</fullName>
    </submittedName>
</protein>
<dbReference type="EMBL" id="JALJOR010000004">
    <property type="protein sequence ID" value="KAK9817733.1"/>
    <property type="molecule type" value="Genomic_DNA"/>
</dbReference>
<feature type="region of interest" description="Disordered" evidence="1">
    <location>
        <begin position="278"/>
        <end position="357"/>
    </location>
</feature>
<feature type="compositionally biased region" description="Basic and acidic residues" evidence="1">
    <location>
        <begin position="471"/>
        <end position="487"/>
    </location>
</feature>
<sequence length="559" mass="60347">MMQSRPRSYRTELAKRQAYDKMMQHMVGAENICPDKLMTDRASYISYLESQLERITSACLTMQSFDERIESATSSARGLEEKVLNVARLIKCTQSYAEEHEGLQKRAIASLAQRLQRLETAGFPITGPRDSQLALEASAAPSPWTPAQEQFIQAKLDEIESRVESRLAERLQGLEEAVANLASKEELQRSLECIQMLEGMQGVFQKEVDALGSERAQFTTAIEALKADAAQAHASHQSLAVQMLESVERTVDAEVRKGMQSLARAEGHVQSLAGDMRRSAQEALTSLSPARSARSDGLRADHHRAGQPTPDYPRPPDGPVTSRLPSPSRDGRDGAKGLDAPRMPFTVAAPPRDGRDAAKVSDTLRMPFTAAGNGMAPCGNPGSPVHGAAENTSQRNGLWGSPPSPSYSPWRQAGGAQPSSPSRRAAGTAAVEAELQQQMADVQGTMSGVQSSFSAMRGALQSMHEALAHDADVSKQLKDRKGSRERLAGSSGRSLLSQRSPQKAAGRPSPSPRGSSRRLQSTDGERVPAGAAGYRGRVLAVGCFCWAMTDMAFKREGQL</sequence>
<comment type="caution">
    <text evidence="2">The sequence shown here is derived from an EMBL/GenBank/DDBJ whole genome shotgun (WGS) entry which is preliminary data.</text>
</comment>
<feature type="region of interest" description="Disordered" evidence="1">
    <location>
        <begin position="471"/>
        <end position="529"/>
    </location>
</feature>
<name>A0AAW1QA68_9CHLO</name>
<keyword evidence="3" id="KW-1185">Reference proteome</keyword>